<organism evidence="1 2">
    <name type="scientific">Trichinella zimbabwensis</name>
    <dbReference type="NCBI Taxonomy" id="268475"/>
    <lineage>
        <taxon>Eukaryota</taxon>
        <taxon>Metazoa</taxon>
        <taxon>Ecdysozoa</taxon>
        <taxon>Nematoda</taxon>
        <taxon>Enoplea</taxon>
        <taxon>Dorylaimia</taxon>
        <taxon>Trichinellida</taxon>
        <taxon>Trichinellidae</taxon>
        <taxon>Trichinella</taxon>
    </lineage>
</organism>
<accession>A0A0V1I4B6</accession>
<proteinExistence type="predicted"/>
<dbReference type="AlphaFoldDB" id="A0A0V1I4B6"/>
<keyword evidence="2" id="KW-1185">Reference proteome</keyword>
<evidence type="ECO:0000313" key="1">
    <source>
        <dbReference type="EMBL" id="KRZ17408.1"/>
    </source>
</evidence>
<evidence type="ECO:0000313" key="2">
    <source>
        <dbReference type="Proteomes" id="UP000055024"/>
    </source>
</evidence>
<name>A0A0V1I4B6_9BILA</name>
<protein>
    <submittedName>
        <fullName evidence="1">Uncharacterized protein</fullName>
    </submittedName>
</protein>
<gene>
    <name evidence="1" type="ORF">T11_18024</name>
</gene>
<dbReference type="Proteomes" id="UP000055024">
    <property type="component" value="Unassembled WGS sequence"/>
</dbReference>
<sequence length="65" mass="7068">MICTLKRVAASCINLNGSYGVIQTEFHHCPTPSLRNAKRETPNTSTWDIGCGANYPLLMLTEGNG</sequence>
<comment type="caution">
    <text evidence="1">The sequence shown here is derived from an EMBL/GenBank/DDBJ whole genome shotgun (WGS) entry which is preliminary data.</text>
</comment>
<dbReference type="EMBL" id="JYDP01000007">
    <property type="protein sequence ID" value="KRZ17408.1"/>
    <property type="molecule type" value="Genomic_DNA"/>
</dbReference>
<reference evidence="1 2" key="1">
    <citation type="submission" date="2015-01" db="EMBL/GenBank/DDBJ databases">
        <title>Evolution of Trichinella species and genotypes.</title>
        <authorList>
            <person name="Korhonen P.K."/>
            <person name="Edoardo P."/>
            <person name="Giuseppe L.R."/>
            <person name="Gasser R.B."/>
        </authorList>
    </citation>
    <scope>NUCLEOTIDE SEQUENCE [LARGE SCALE GENOMIC DNA]</scope>
    <source>
        <strain evidence="1">ISS1029</strain>
    </source>
</reference>